<feature type="transmembrane region" description="Helical" evidence="1">
    <location>
        <begin position="46"/>
        <end position="71"/>
    </location>
</feature>
<evidence type="ECO:0000313" key="3">
    <source>
        <dbReference type="Proteomes" id="UP000683559"/>
    </source>
</evidence>
<keyword evidence="1" id="KW-0812">Transmembrane</keyword>
<reference evidence="2 3" key="1">
    <citation type="submission" date="2021-06" db="EMBL/GenBank/DDBJ databases">
        <title>Gemonas diversity in paddy soil.</title>
        <authorList>
            <person name="Liu G."/>
        </authorList>
    </citation>
    <scope>NUCLEOTIDE SEQUENCE [LARGE SCALE GENOMIC DNA]</scope>
    <source>
        <strain evidence="2 3">RG2</strain>
    </source>
</reference>
<organism evidence="2 3">
    <name type="scientific">Geomonas subterranea</name>
    <dbReference type="NCBI Taxonomy" id="2847989"/>
    <lineage>
        <taxon>Bacteria</taxon>
        <taxon>Pseudomonadati</taxon>
        <taxon>Thermodesulfobacteriota</taxon>
        <taxon>Desulfuromonadia</taxon>
        <taxon>Geobacterales</taxon>
        <taxon>Geobacteraceae</taxon>
        <taxon>Geomonas</taxon>
    </lineage>
</organism>
<dbReference type="RefSeq" id="WP_217287822.1">
    <property type="nucleotide sequence ID" value="NZ_CP077683.1"/>
</dbReference>
<sequence>MADKGERSIGELVSELTGEVRLLFRQELDLFTAEMKEKVVALAKDAAAIGVGGVLLYTGLLVLVAAVVLGLATVMPAWGAALLVAFGLIATGAVLVLKGGKNAKEMDAKPEQTVGALKETVQWAKTLKLTSSRRRGFANKSGIRKAI</sequence>
<keyword evidence="1" id="KW-1133">Transmembrane helix</keyword>
<protein>
    <submittedName>
        <fullName evidence="2">Phage holin family protein</fullName>
    </submittedName>
</protein>
<evidence type="ECO:0000256" key="1">
    <source>
        <dbReference type="SAM" id="Phobius"/>
    </source>
</evidence>
<keyword evidence="1" id="KW-0472">Membrane</keyword>
<feature type="transmembrane region" description="Helical" evidence="1">
    <location>
        <begin position="77"/>
        <end position="97"/>
    </location>
</feature>
<dbReference type="Pfam" id="PF07332">
    <property type="entry name" value="Phage_holin_3_6"/>
    <property type="match status" value="1"/>
</dbReference>
<name>A0ABX8LGT0_9BACT</name>
<dbReference type="Proteomes" id="UP000683559">
    <property type="component" value="Chromosome"/>
</dbReference>
<dbReference type="InterPro" id="IPR009937">
    <property type="entry name" value="Phage_holin_3_6"/>
</dbReference>
<gene>
    <name evidence="2" type="ORF">KP001_01455</name>
</gene>
<accession>A0ABX8LGT0</accession>
<proteinExistence type="predicted"/>
<dbReference type="EMBL" id="CP077683">
    <property type="protein sequence ID" value="QXE91236.1"/>
    <property type="molecule type" value="Genomic_DNA"/>
</dbReference>
<evidence type="ECO:0000313" key="2">
    <source>
        <dbReference type="EMBL" id="QXE91236.1"/>
    </source>
</evidence>
<keyword evidence="3" id="KW-1185">Reference proteome</keyword>